<proteinExistence type="predicted"/>
<dbReference type="Proteomes" id="UP000265520">
    <property type="component" value="Unassembled WGS sequence"/>
</dbReference>
<feature type="region of interest" description="Disordered" evidence="1">
    <location>
        <begin position="20"/>
        <end position="73"/>
    </location>
</feature>
<protein>
    <submittedName>
        <fullName evidence="2">Uncharacterized protein</fullName>
    </submittedName>
</protein>
<feature type="compositionally biased region" description="Low complexity" evidence="1">
    <location>
        <begin position="31"/>
        <end position="42"/>
    </location>
</feature>
<keyword evidence="3" id="KW-1185">Reference proteome</keyword>
<dbReference type="AlphaFoldDB" id="A0A392V464"/>
<organism evidence="2 3">
    <name type="scientific">Trifolium medium</name>
    <dbReference type="NCBI Taxonomy" id="97028"/>
    <lineage>
        <taxon>Eukaryota</taxon>
        <taxon>Viridiplantae</taxon>
        <taxon>Streptophyta</taxon>
        <taxon>Embryophyta</taxon>
        <taxon>Tracheophyta</taxon>
        <taxon>Spermatophyta</taxon>
        <taxon>Magnoliopsida</taxon>
        <taxon>eudicotyledons</taxon>
        <taxon>Gunneridae</taxon>
        <taxon>Pentapetalae</taxon>
        <taxon>rosids</taxon>
        <taxon>fabids</taxon>
        <taxon>Fabales</taxon>
        <taxon>Fabaceae</taxon>
        <taxon>Papilionoideae</taxon>
        <taxon>50 kb inversion clade</taxon>
        <taxon>NPAAA clade</taxon>
        <taxon>Hologalegina</taxon>
        <taxon>IRL clade</taxon>
        <taxon>Trifolieae</taxon>
        <taxon>Trifolium</taxon>
    </lineage>
</organism>
<sequence>CAPHDLAVSIYPLLTAAADDRRTDQARSHRAAAAGAQRTGLAESNRSAQMENAIEENVPQAGETGAHAPCYIA</sequence>
<dbReference type="EMBL" id="LXQA011059065">
    <property type="protein sequence ID" value="MCI83098.1"/>
    <property type="molecule type" value="Genomic_DNA"/>
</dbReference>
<name>A0A392V464_9FABA</name>
<evidence type="ECO:0000256" key="1">
    <source>
        <dbReference type="SAM" id="MobiDB-lite"/>
    </source>
</evidence>
<reference evidence="2 3" key="1">
    <citation type="journal article" date="2018" name="Front. Plant Sci.">
        <title>Red Clover (Trifolium pratense) and Zigzag Clover (T. medium) - A Picture of Genomic Similarities and Differences.</title>
        <authorList>
            <person name="Dluhosova J."/>
            <person name="Istvanek J."/>
            <person name="Nedelnik J."/>
            <person name="Repkova J."/>
        </authorList>
    </citation>
    <scope>NUCLEOTIDE SEQUENCE [LARGE SCALE GENOMIC DNA]</scope>
    <source>
        <strain evidence="3">cv. 10/8</strain>
        <tissue evidence="2">Leaf</tissue>
    </source>
</reference>
<accession>A0A392V464</accession>
<comment type="caution">
    <text evidence="2">The sequence shown here is derived from an EMBL/GenBank/DDBJ whole genome shotgun (WGS) entry which is preliminary data.</text>
</comment>
<evidence type="ECO:0000313" key="3">
    <source>
        <dbReference type="Proteomes" id="UP000265520"/>
    </source>
</evidence>
<evidence type="ECO:0000313" key="2">
    <source>
        <dbReference type="EMBL" id="MCI83098.1"/>
    </source>
</evidence>
<feature type="non-terminal residue" evidence="2">
    <location>
        <position position="1"/>
    </location>
</feature>
<feature type="non-terminal residue" evidence="2">
    <location>
        <position position="73"/>
    </location>
</feature>